<dbReference type="PANTHER" id="PTHR23321">
    <property type="entry name" value="RIBOSOMAL PROTEIN S15, BACTERIAL AND ORGANELLAR"/>
    <property type="match status" value="1"/>
</dbReference>
<dbReference type="CDD" id="cd00353">
    <property type="entry name" value="Ribosomal_S15p_S13e"/>
    <property type="match status" value="1"/>
</dbReference>
<proteinExistence type="inferred from homology"/>
<evidence type="ECO:0000313" key="7">
    <source>
        <dbReference type="Proteomes" id="UP001324634"/>
    </source>
</evidence>
<dbReference type="PANTHER" id="PTHR23321:SF26">
    <property type="entry name" value="SMALL RIBOSOMAL SUBUNIT PROTEIN US15M"/>
    <property type="match status" value="1"/>
</dbReference>
<sequence length="88" mass="9864">MITTAKAAELVKKFGGSEKNTGSVEVQVALLTERIKNLTPHFEKNKKDHSGMRGLMKMIGQRRSLLKHLSATDEARYNKLIAELGLRK</sequence>
<dbReference type="HAMAP" id="MF_01343_B">
    <property type="entry name" value="Ribosomal_uS15_B"/>
    <property type="match status" value="1"/>
</dbReference>
<comment type="subunit">
    <text evidence="3 4">Part of the 30S ribosomal subunit. Forms a bridge to the 50S subunit in the 70S ribosome, contacting the 23S rRNA.</text>
</comment>
<evidence type="ECO:0000256" key="1">
    <source>
        <dbReference type="ARBA" id="ARBA00022980"/>
    </source>
</evidence>
<dbReference type="Gene3D" id="6.10.250.3130">
    <property type="match status" value="1"/>
</dbReference>
<dbReference type="FunFam" id="1.10.287.10:FF:000002">
    <property type="entry name" value="30S ribosomal protein S15"/>
    <property type="match status" value="1"/>
</dbReference>
<evidence type="ECO:0000256" key="4">
    <source>
        <dbReference type="HAMAP-Rule" id="MF_01343"/>
    </source>
</evidence>
<evidence type="ECO:0000256" key="3">
    <source>
        <dbReference type="ARBA" id="ARBA00064542"/>
    </source>
</evidence>
<dbReference type="SMART" id="SM01387">
    <property type="entry name" value="Ribosomal_S15"/>
    <property type="match status" value="1"/>
</dbReference>
<evidence type="ECO:0000256" key="2">
    <source>
        <dbReference type="ARBA" id="ARBA00023274"/>
    </source>
</evidence>
<comment type="function">
    <text evidence="4">Forms an intersubunit bridge (bridge B4) with the 23S rRNA of the 50S subunit in the ribosome.</text>
</comment>
<keyword evidence="7" id="KW-1185">Reference proteome</keyword>
<dbReference type="KEGG" id="psti:SOO65_10775"/>
<name>A0AAX4HIU6_9BACT</name>
<keyword evidence="4" id="KW-0694">RNA-binding</keyword>
<protein>
    <recommendedName>
        <fullName evidence="4">Small ribosomal subunit protein uS15</fullName>
    </recommendedName>
</protein>
<dbReference type="GO" id="GO:0006412">
    <property type="term" value="P:translation"/>
    <property type="evidence" value="ECO:0007669"/>
    <property type="project" value="UniProtKB-UniRule"/>
</dbReference>
<dbReference type="GO" id="GO:1990904">
    <property type="term" value="C:ribonucleoprotein complex"/>
    <property type="evidence" value="ECO:0007669"/>
    <property type="project" value="UniProtKB-KW"/>
</dbReference>
<keyword evidence="4" id="KW-0699">rRNA-binding</keyword>
<dbReference type="InterPro" id="IPR000589">
    <property type="entry name" value="Ribosomal_uS15"/>
</dbReference>
<dbReference type="InterPro" id="IPR005290">
    <property type="entry name" value="Ribosomal_uS15_bac-type"/>
</dbReference>
<evidence type="ECO:0000256" key="5">
    <source>
        <dbReference type="RuleBase" id="RU003919"/>
    </source>
</evidence>
<dbReference type="InterPro" id="IPR009068">
    <property type="entry name" value="uS15_NS1_RNA-bd_sf"/>
</dbReference>
<dbReference type="Proteomes" id="UP001324634">
    <property type="component" value="Chromosome"/>
</dbReference>
<dbReference type="SUPFAM" id="SSF47060">
    <property type="entry name" value="S15/NS1 RNA-binding domain"/>
    <property type="match status" value="1"/>
</dbReference>
<comment type="similarity">
    <text evidence="4 5">Belongs to the universal ribosomal protein uS15 family.</text>
</comment>
<dbReference type="GO" id="GO:0019843">
    <property type="term" value="F:rRNA binding"/>
    <property type="evidence" value="ECO:0007669"/>
    <property type="project" value="UniProtKB-UniRule"/>
</dbReference>
<accession>A0AAX4HIU6</accession>
<dbReference type="RefSeq" id="WP_321389391.1">
    <property type="nucleotide sequence ID" value="NZ_CP139487.1"/>
</dbReference>
<dbReference type="GO" id="GO:0005737">
    <property type="term" value="C:cytoplasm"/>
    <property type="evidence" value="ECO:0007669"/>
    <property type="project" value="UniProtKB-ARBA"/>
</dbReference>
<gene>
    <name evidence="4 6" type="primary">rpsO</name>
    <name evidence="6" type="ORF">SOO65_10775</name>
</gene>
<organism evidence="6 7">
    <name type="scientific">Peredibacter starrii</name>
    <dbReference type="NCBI Taxonomy" id="28202"/>
    <lineage>
        <taxon>Bacteria</taxon>
        <taxon>Pseudomonadati</taxon>
        <taxon>Bdellovibrionota</taxon>
        <taxon>Bacteriovoracia</taxon>
        <taxon>Bacteriovoracales</taxon>
        <taxon>Bacteriovoracaceae</taxon>
        <taxon>Peredibacter</taxon>
    </lineage>
</organism>
<reference evidence="6 7" key="1">
    <citation type="submission" date="2023-11" db="EMBL/GenBank/DDBJ databases">
        <title>Peredibacter starrii A3.12.</title>
        <authorList>
            <person name="Mitchell R.J."/>
        </authorList>
    </citation>
    <scope>NUCLEOTIDE SEQUENCE [LARGE SCALE GENOMIC DNA]</scope>
    <source>
        <strain evidence="6 7">A3.12</strain>
    </source>
</reference>
<dbReference type="NCBIfam" id="TIGR00952">
    <property type="entry name" value="S15_bact"/>
    <property type="match status" value="1"/>
</dbReference>
<evidence type="ECO:0000313" key="6">
    <source>
        <dbReference type="EMBL" id="WPU63168.1"/>
    </source>
</evidence>
<dbReference type="Pfam" id="PF00312">
    <property type="entry name" value="Ribosomal_S15"/>
    <property type="match status" value="1"/>
</dbReference>
<dbReference type="GO" id="GO:0005840">
    <property type="term" value="C:ribosome"/>
    <property type="evidence" value="ECO:0007669"/>
    <property type="project" value="UniProtKB-KW"/>
</dbReference>
<keyword evidence="2 4" id="KW-0687">Ribonucleoprotein</keyword>
<comment type="function">
    <text evidence="4">One of the primary rRNA binding proteins, it binds directly to 16S rRNA where it helps nucleate assembly of the platform of the 30S subunit by binding and bridging several RNA helices of the 16S rRNA.</text>
</comment>
<dbReference type="EMBL" id="CP139487">
    <property type="protein sequence ID" value="WPU63168.1"/>
    <property type="molecule type" value="Genomic_DNA"/>
</dbReference>
<dbReference type="Gene3D" id="1.10.287.10">
    <property type="entry name" value="S15/NS1, RNA-binding"/>
    <property type="match status" value="1"/>
</dbReference>
<dbReference type="GO" id="GO:0003735">
    <property type="term" value="F:structural constituent of ribosome"/>
    <property type="evidence" value="ECO:0007669"/>
    <property type="project" value="InterPro"/>
</dbReference>
<dbReference type="AlphaFoldDB" id="A0AAX4HIU6"/>
<keyword evidence="1 4" id="KW-0689">Ribosomal protein</keyword>